<comment type="caution">
    <text evidence="1">The sequence shown here is derived from an EMBL/GenBank/DDBJ whole genome shotgun (WGS) entry which is preliminary data.</text>
</comment>
<dbReference type="Gene3D" id="3.40.50.10320">
    <property type="entry name" value="LmbE-like"/>
    <property type="match status" value="1"/>
</dbReference>
<dbReference type="PANTHER" id="PTHR12993:SF11">
    <property type="entry name" value="N-ACETYLGLUCOSAMINYL-PHOSPHATIDYLINOSITOL DE-N-ACETYLASE"/>
    <property type="match status" value="1"/>
</dbReference>
<name>X1P288_9ZZZZ</name>
<dbReference type="GO" id="GO:0016811">
    <property type="term" value="F:hydrolase activity, acting on carbon-nitrogen (but not peptide) bonds, in linear amides"/>
    <property type="evidence" value="ECO:0007669"/>
    <property type="project" value="TreeGrafter"/>
</dbReference>
<dbReference type="InterPro" id="IPR024078">
    <property type="entry name" value="LmbE-like_dom_sf"/>
</dbReference>
<reference evidence="1" key="1">
    <citation type="journal article" date="2014" name="Front. Microbiol.">
        <title>High frequency of phylogenetically diverse reductive dehalogenase-homologous genes in deep subseafloor sedimentary metagenomes.</title>
        <authorList>
            <person name="Kawai M."/>
            <person name="Futagami T."/>
            <person name="Toyoda A."/>
            <person name="Takaki Y."/>
            <person name="Nishi S."/>
            <person name="Hori S."/>
            <person name="Arai W."/>
            <person name="Tsubouchi T."/>
            <person name="Morono Y."/>
            <person name="Uchiyama I."/>
            <person name="Ito T."/>
            <person name="Fujiyama A."/>
            <person name="Inagaki F."/>
            <person name="Takami H."/>
        </authorList>
    </citation>
    <scope>NUCLEOTIDE SEQUENCE</scope>
    <source>
        <strain evidence="1">Expedition CK06-06</strain>
    </source>
</reference>
<dbReference type="PANTHER" id="PTHR12993">
    <property type="entry name" value="N-ACETYLGLUCOSAMINYL-PHOSPHATIDYLINOSITOL DE-N-ACETYLASE-RELATED"/>
    <property type="match status" value="1"/>
</dbReference>
<accession>X1P288</accession>
<dbReference type="EMBL" id="BARV01021558">
    <property type="protein sequence ID" value="GAI25009.1"/>
    <property type="molecule type" value="Genomic_DNA"/>
</dbReference>
<evidence type="ECO:0008006" key="2">
    <source>
        <dbReference type="Google" id="ProtNLM"/>
    </source>
</evidence>
<dbReference type="InterPro" id="IPR003737">
    <property type="entry name" value="GlcNAc_PI_deacetylase-related"/>
</dbReference>
<dbReference type="AlphaFoldDB" id="X1P288"/>
<evidence type="ECO:0000313" key="1">
    <source>
        <dbReference type="EMBL" id="GAI25009.1"/>
    </source>
</evidence>
<protein>
    <recommendedName>
        <fullName evidence="2">GlcNAc-PI de-N-acetylase</fullName>
    </recommendedName>
</protein>
<dbReference type="SUPFAM" id="SSF102588">
    <property type="entry name" value="LmbE-like"/>
    <property type="match status" value="1"/>
</dbReference>
<proteinExistence type="predicted"/>
<dbReference type="Pfam" id="PF02585">
    <property type="entry name" value="PIG-L"/>
    <property type="match status" value="1"/>
</dbReference>
<gene>
    <name evidence="1" type="ORF">S06H3_35688</name>
</gene>
<organism evidence="1">
    <name type="scientific">marine sediment metagenome</name>
    <dbReference type="NCBI Taxonomy" id="412755"/>
    <lineage>
        <taxon>unclassified sequences</taxon>
        <taxon>metagenomes</taxon>
        <taxon>ecological metagenomes</taxon>
    </lineage>
</organism>
<sequence length="233" mass="26942">MVGIVQDKKGARIKILVISPHPDDETLGCGGTILKHKDIGDKIYWLTITNIDVKNGWNKDIVKKRQKEIENVAEMYGFEKTFKLDYPTAKLDIIPIQEIIKSISRVILEVKSEIIYLPNLSDAHTDHQITFKAAYSCTKNFRYPFIKKILMYETLSETEFTPALPTNVFVPNVFVDITKYFDKKLEIFKIYKSEAMEEPSPRSLEVIESITKYRGSRIGKKHAESFQLIFEML</sequence>